<evidence type="ECO:0000313" key="2">
    <source>
        <dbReference type="Proteomes" id="UP000029548"/>
    </source>
</evidence>
<sequence>MITESIWKGTTARTTRELKKIAEVAVTANRGTRGLDPLIVEFASSDLDELYAKYGELEDA</sequence>
<name>A0A096A9C5_9CORY</name>
<dbReference type="EMBL" id="JRNE01000039">
    <property type="protein sequence ID" value="KGF17474.1"/>
    <property type="molecule type" value="Genomic_DNA"/>
</dbReference>
<comment type="caution">
    <text evidence="1">The sequence shown here is derived from an EMBL/GenBank/DDBJ whole genome shotgun (WGS) entry which is preliminary data.</text>
</comment>
<dbReference type="Proteomes" id="UP000029548">
    <property type="component" value="Unassembled WGS sequence"/>
</dbReference>
<gene>
    <name evidence="1" type="ORF">HMPREF1650_03685</name>
</gene>
<dbReference type="AlphaFoldDB" id="A0A096A9C5"/>
<reference evidence="1 2" key="1">
    <citation type="submission" date="2014-07" db="EMBL/GenBank/DDBJ databases">
        <authorList>
            <person name="McCorrison J."/>
            <person name="Sanka R."/>
            <person name="Torralba M."/>
            <person name="Gillis M."/>
            <person name="Haft D.H."/>
            <person name="Methe B."/>
            <person name="Sutton G."/>
            <person name="Nelson K.E."/>
        </authorList>
    </citation>
    <scope>NUCLEOTIDE SEQUENCE [LARGE SCALE GENOMIC DNA]</scope>
    <source>
        <strain evidence="1 2">DNF00450</strain>
    </source>
</reference>
<evidence type="ECO:0000313" key="1">
    <source>
        <dbReference type="EMBL" id="KGF17474.1"/>
    </source>
</evidence>
<proteinExistence type="predicted"/>
<organism evidence="1 2">
    <name type="scientific">Corynebacterium freneyi DNF00450</name>
    <dbReference type="NCBI Taxonomy" id="1287475"/>
    <lineage>
        <taxon>Bacteria</taxon>
        <taxon>Bacillati</taxon>
        <taxon>Actinomycetota</taxon>
        <taxon>Actinomycetes</taxon>
        <taxon>Mycobacteriales</taxon>
        <taxon>Corynebacteriaceae</taxon>
        <taxon>Corynebacterium</taxon>
    </lineage>
</organism>
<accession>A0A096A9C5</accession>
<protein>
    <submittedName>
        <fullName evidence="1">Uncharacterized protein</fullName>
    </submittedName>
</protein>
<dbReference type="RefSeq" id="WP_035121008.1">
    <property type="nucleotide sequence ID" value="NZ_JRNE01000039.1"/>
</dbReference>